<dbReference type="InterPro" id="IPR009051">
    <property type="entry name" value="Helical_ferredxn"/>
</dbReference>
<evidence type="ECO:0000256" key="3">
    <source>
        <dbReference type="ARBA" id="ARBA00023014"/>
    </source>
</evidence>
<dbReference type="AlphaFoldDB" id="A0A0U1P7Z9"/>
<dbReference type="eggNOG" id="COG0479">
    <property type="taxonomic scope" value="Bacteria"/>
</dbReference>
<dbReference type="InterPro" id="IPR017896">
    <property type="entry name" value="4Fe4S_Fe-S-bd"/>
</dbReference>
<dbReference type="RefSeq" id="WP_023933480.1">
    <property type="nucleotide sequence ID" value="NZ_DF196819.1"/>
</dbReference>
<dbReference type="PANTHER" id="PTHR40447">
    <property type="entry name" value="ANAEROBIC SULFITE REDUCTASE SUBUNIT A"/>
    <property type="match status" value="1"/>
</dbReference>
<dbReference type="SUPFAM" id="SSF46548">
    <property type="entry name" value="alpha-helical ferredoxin"/>
    <property type="match status" value="1"/>
</dbReference>
<feature type="domain" description="4Fe-4S ferredoxin-type" evidence="4">
    <location>
        <begin position="302"/>
        <end position="331"/>
    </location>
</feature>
<evidence type="ECO:0000256" key="1">
    <source>
        <dbReference type="ARBA" id="ARBA00022723"/>
    </source>
</evidence>
<feature type="domain" description="4Fe-4S ferredoxin-type" evidence="4">
    <location>
        <begin position="219"/>
        <end position="251"/>
    </location>
</feature>
<dbReference type="PROSITE" id="PS00198">
    <property type="entry name" value="4FE4S_FER_1"/>
    <property type="match status" value="2"/>
</dbReference>
<gene>
    <name evidence="5" type="ORF">PLEI_2388</name>
</gene>
<dbReference type="GO" id="GO:0046872">
    <property type="term" value="F:metal ion binding"/>
    <property type="evidence" value="ECO:0007669"/>
    <property type="project" value="UniProtKB-KW"/>
</dbReference>
<dbReference type="Proteomes" id="UP000030675">
    <property type="component" value="Unassembled WGS sequence"/>
</dbReference>
<accession>A0A0U1P7Z9</accession>
<dbReference type="PANTHER" id="PTHR40447:SF1">
    <property type="entry name" value="ANAEROBIC SULFITE REDUCTASE SUBUNIT A"/>
    <property type="match status" value="1"/>
</dbReference>
<name>A0A0U1P7Z9_PHOLE</name>
<evidence type="ECO:0000259" key="4">
    <source>
        <dbReference type="PROSITE" id="PS51379"/>
    </source>
</evidence>
<dbReference type="Gene3D" id="1.10.1060.10">
    <property type="entry name" value="Alpha-helical ferredoxin"/>
    <property type="match status" value="1"/>
</dbReference>
<evidence type="ECO:0000313" key="5">
    <source>
        <dbReference type="EMBL" id="GAD30732.1"/>
    </source>
</evidence>
<keyword evidence="1" id="KW-0479">Metal-binding</keyword>
<dbReference type="NCBIfam" id="TIGR02910">
    <property type="entry name" value="sulfite_red_A"/>
    <property type="match status" value="1"/>
</dbReference>
<keyword evidence="3" id="KW-0411">Iron-sulfur</keyword>
<evidence type="ECO:0000313" key="6">
    <source>
        <dbReference type="Proteomes" id="UP000030675"/>
    </source>
</evidence>
<proteinExistence type="predicted"/>
<dbReference type="InterPro" id="IPR017900">
    <property type="entry name" value="4Fe4S_Fe_S_CS"/>
</dbReference>
<keyword evidence="2" id="KW-0408">Iron</keyword>
<dbReference type="HOGENOM" id="CLU_046702_0_1_6"/>
<evidence type="ECO:0000256" key="2">
    <source>
        <dbReference type="ARBA" id="ARBA00023004"/>
    </source>
</evidence>
<reference evidence="6" key="1">
    <citation type="submission" date="2012-12" db="EMBL/GenBank/DDBJ databases">
        <title>Genome Sequence of Photobacterium leiognathi lrivu.4.1.</title>
        <authorList>
            <person name="Urbanczyk H."/>
            <person name="Ogura Y."/>
            <person name="Hayashi T."/>
            <person name="Dunlap P.V."/>
        </authorList>
    </citation>
    <scope>NUCLEOTIDE SEQUENCE [LARGE SCALE GENOMIC DNA]</scope>
    <source>
        <strain evidence="6">lrivu.4.1</strain>
    </source>
</reference>
<organism evidence="5 6">
    <name type="scientific">Photobacterium leiognathi lrivu.4.1</name>
    <dbReference type="NCBI Taxonomy" id="1248232"/>
    <lineage>
        <taxon>Bacteria</taxon>
        <taxon>Pseudomonadati</taxon>
        <taxon>Pseudomonadota</taxon>
        <taxon>Gammaproteobacteria</taxon>
        <taxon>Vibrionales</taxon>
        <taxon>Vibrionaceae</taxon>
        <taxon>Photobacterium</taxon>
    </lineage>
</organism>
<dbReference type="EMBL" id="DF196819">
    <property type="protein sequence ID" value="GAD30732.1"/>
    <property type="molecule type" value="Genomic_DNA"/>
</dbReference>
<dbReference type="InterPro" id="IPR014259">
    <property type="entry name" value="Sulphite_reductase_A"/>
</dbReference>
<sequence length="353" mass="40806">MEKYLSMDELNDVFRQLGSQYKIMAPAYEHFGGRFAHTDNLLYQEVKSAEQIVWKKKSHFSPKEVVLPITETLFYFNGDELRESRIDPRPTLLFLRSCDIHALERLDHMYLKNGGNADYYYEMKRKKLKLILLECSSSFENCFCVSMGTNQTDNYDAAVRFSDDGLHIQINDNSLKPLFETVGTETDYQPQFVQSNPTTVRTPDQVCDDPNLIRQILQNDPSWAQYDSRCIGCGRCTTSCPTCSCHSVFDVAYDENPTQGERRRQQASCMTGDFTNMAGGHKFREKTGERLRYRALHKVNDYKAREGTNHMCVGCGRCDDRCPQYISFTTIVNRMTDIVEQHLIDRQKEKADV</sequence>
<protein>
    <submittedName>
        <fullName evidence="5">Sulfite reductase, subunit A</fullName>
    </submittedName>
</protein>
<dbReference type="PROSITE" id="PS51379">
    <property type="entry name" value="4FE4S_FER_2"/>
    <property type="match status" value="2"/>
</dbReference>
<dbReference type="GO" id="GO:0051536">
    <property type="term" value="F:iron-sulfur cluster binding"/>
    <property type="evidence" value="ECO:0007669"/>
    <property type="project" value="UniProtKB-KW"/>
</dbReference>
<dbReference type="Pfam" id="PF17179">
    <property type="entry name" value="Fer4_22"/>
    <property type="match status" value="1"/>
</dbReference>